<dbReference type="GO" id="GO:0140098">
    <property type="term" value="F:catalytic activity, acting on RNA"/>
    <property type="evidence" value="ECO:0007669"/>
    <property type="project" value="UniProtKB-ARBA"/>
</dbReference>
<dbReference type="SUPFAM" id="SSF55120">
    <property type="entry name" value="Pseudouridine synthase"/>
    <property type="match status" value="1"/>
</dbReference>
<feature type="domain" description="Pseudouridine synthase RsuA/RluA-like" evidence="2">
    <location>
        <begin position="16"/>
        <end position="160"/>
    </location>
</feature>
<comment type="similarity">
    <text evidence="1">Belongs to the pseudouridine synthase RluA family.</text>
</comment>
<proteinExistence type="inferred from homology"/>
<dbReference type="InterPro" id="IPR006224">
    <property type="entry name" value="PsdUridine_synth_RluA-like_CS"/>
</dbReference>
<dbReference type="NCBIfam" id="TIGR01621">
    <property type="entry name" value="RluA-like"/>
    <property type="match status" value="1"/>
</dbReference>
<dbReference type="Gene3D" id="3.30.2350.10">
    <property type="entry name" value="Pseudouridine synthase"/>
    <property type="match status" value="1"/>
</dbReference>
<dbReference type="AlphaFoldDB" id="A0A220VDW8"/>
<organism evidence="3 4">
    <name type="scientific">Paraphotobacterium marinum</name>
    <dbReference type="NCBI Taxonomy" id="1755811"/>
    <lineage>
        <taxon>Bacteria</taxon>
        <taxon>Pseudomonadati</taxon>
        <taxon>Pseudomonadota</taxon>
        <taxon>Gammaproteobacteria</taxon>
        <taxon>Vibrionales</taxon>
        <taxon>Vibrionaceae</taxon>
        <taxon>Paraphotobacterium</taxon>
    </lineage>
</organism>
<dbReference type="EMBL" id="CP022355">
    <property type="protein sequence ID" value="ASK78594.1"/>
    <property type="molecule type" value="Genomic_DNA"/>
</dbReference>
<dbReference type="KEGG" id="pmai:CF386_06035"/>
<dbReference type="Pfam" id="PF00849">
    <property type="entry name" value="PseudoU_synth_2"/>
    <property type="match status" value="1"/>
</dbReference>
<evidence type="ECO:0000256" key="1">
    <source>
        <dbReference type="ARBA" id="ARBA00010876"/>
    </source>
</evidence>
<gene>
    <name evidence="3" type="ORF">CF386_06035</name>
</gene>
<dbReference type="InterPro" id="IPR020103">
    <property type="entry name" value="PsdUridine_synth_cat_dom_sf"/>
</dbReference>
<accession>A0A220VDW8</accession>
<dbReference type="GO" id="GO:0000455">
    <property type="term" value="P:enzyme-directed rRNA pseudouridine synthesis"/>
    <property type="evidence" value="ECO:0007669"/>
    <property type="project" value="TreeGrafter"/>
</dbReference>
<dbReference type="PANTHER" id="PTHR21600:SF87">
    <property type="entry name" value="RNA PSEUDOURIDYLATE SYNTHASE DOMAIN-CONTAINING PROTEIN 1"/>
    <property type="match status" value="1"/>
</dbReference>
<protein>
    <submittedName>
        <fullName evidence="3">TIGR01621 family pseudouridine synthase</fullName>
    </submittedName>
</protein>
<reference evidence="3 4" key="1">
    <citation type="journal article" date="2016" name="Int. J. Syst. Evol. Microbiol.">
        <title>Paraphotobacterium marinum gen. nov., sp. nov., a member of the family Vibrionaceae, isolated from surface seawater.</title>
        <authorList>
            <person name="Huang Z."/>
            <person name="Dong C."/>
            <person name="Shao Z."/>
        </authorList>
    </citation>
    <scope>NUCLEOTIDE SEQUENCE [LARGE SCALE GENOMIC DNA]</scope>
    <source>
        <strain evidence="3 4">NSCS20N07D</strain>
    </source>
</reference>
<name>A0A220VDW8_9GAMM</name>
<dbReference type="Proteomes" id="UP000242175">
    <property type="component" value="Chromosome large"/>
</dbReference>
<dbReference type="PROSITE" id="PS01129">
    <property type="entry name" value="PSI_RLU"/>
    <property type="match status" value="1"/>
</dbReference>
<dbReference type="PANTHER" id="PTHR21600">
    <property type="entry name" value="MITOCHONDRIAL RNA PSEUDOURIDINE SYNTHASE"/>
    <property type="match status" value="1"/>
</dbReference>
<dbReference type="GO" id="GO:0009982">
    <property type="term" value="F:pseudouridine synthase activity"/>
    <property type="evidence" value="ECO:0007669"/>
    <property type="project" value="InterPro"/>
</dbReference>
<dbReference type="InterPro" id="IPR006145">
    <property type="entry name" value="PsdUridine_synth_RsuA/RluA"/>
</dbReference>
<keyword evidence="4" id="KW-1185">Reference proteome</keyword>
<dbReference type="InterPro" id="IPR006508">
    <property type="entry name" value="PsdUridine_synth_RluA-like"/>
</dbReference>
<dbReference type="InterPro" id="IPR050188">
    <property type="entry name" value="RluA_PseudoU_synthase"/>
</dbReference>
<evidence type="ECO:0000259" key="2">
    <source>
        <dbReference type="Pfam" id="PF00849"/>
    </source>
</evidence>
<evidence type="ECO:0000313" key="3">
    <source>
        <dbReference type="EMBL" id="ASK78594.1"/>
    </source>
</evidence>
<dbReference type="CDD" id="cd02869">
    <property type="entry name" value="PseudoU_synth_RluA_like"/>
    <property type="match status" value="1"/>
</dbReference>
<dbReference type="GO" id="GO:0003723">
    <property type="term" value="F:RNA binding"/>
    <property type="evidence" value="ECO:0007669"/>
    <property type="project" value="InterPro"/>
</dbReference>
<evidence type="ECO:0000313" key="4">
    <source>
        <dbReference type="Proteomes" id="UP000242175"/>
    </source>
</evidence>
<sequence>MNKSIPVFNLIFQNEDFIVVDKHPGVNVHYEGNEYSLLESIKRYLNFNDIYLLHRLDKDTSGLMVLGKSKKVAQDFYYLFKNEGIQKIYIALGKKKIKKKMGIIKGDMSKSRNKSWILKKTYQNPAITKFISAGASNNKYRHYFCYPLTGKTHQIRVALKSIGAEIIGDKIYGSGDEDRMYLHSLVLSFNYKGADFNFQCAPKIGLLWQKEIIMEQLLNTKEKLKLNKMK</sequence>